<protein>
    <submittedName>
        <fullName evidence="1">Protease s28 pro-x carboxypeptidase-related</fullName>
    </submittedName>
</protein>
<reference evidence="1" key="1">
    <citation type="submission" date="2022-04" db="EMBL/GenBank/DDBJ databases">
        <title>Chromosome-scale genome assembly of Holotrichia oblita Faldermann.</title>
        <authorList>
            <person name="Rongchong L."/>
        </authorList>
    </citation>
    <scope>NUCLEOTIDE SEQUENCE</scope>
    <source>
        <strain evidence="1">81SQS9</strain>
    </source>
</reference>
<evidence type="ECO:0000313" key="1">
    <source>
        <dbReference type="EMBL" id="KAI4454508.1"/>
    </source>
</evidence>
<evidence type="ECO:0000313" key="2">
    <source>
        <dbReference type="Proteomes" id="UP001056778"/>
    </source>
</evidence>
<name>A0ACB9SHA6_HOLOL</name>
<comment type="caution">
    <text evidence="1">The sequence shown here is derived from an EMBL/GenBank/DDBJ whole genome shotgun (WGS) entry which is preliminary data.</text>
</comment>
<accession>A0ACB9SHA6</accession>
<keyword evidence="1" id="KW-0645">Protease</keyword>
<organism evidence="1 2">
    <name type="scientific">Holotrichia oblita</name>
    <name type="common">Chafer beetle</name>
    <dbReference type="NCBI Taxonomy" id="644536"/>
    <lineage>
        <taxon>Eukaryota</taxon>
        <taxon>Metazoa</taxon>
        <taxon>Ecdysozoa</taxon>
        <taxon>Arthropoda</taxon>
        <taxon>Hexapoda</taxon>
        <taxon>Insecta</taxon>
        <taxon>Pterygota</taxon>
        <taxon>Neoptera</taxon>
        <taxon>Endopterygota</taxon>
        <taxon>Coleoptera</taxon>
        <taxon>Polyphaga</taxon>
        <taxon>Scarabaeiformia</taxon>
        <taxon>Scarabaeidae</taxon>
        <taxon>Melolonthinae</taxon>
        <taxon>Holotrichia</taxon>
    </lineage>
</organism>
<proteinExistence type="predicted"/>
<dbReference type="Proteomes" id="UP001056778">
    <property type="component" value="Chromosome 9"/>
</dbReference>
<keyword evidence="1" id="KW-0378">Hydrolase</keyword>
<keyword evidence="1" id="KW-0121">Carboxypeptidase</keyword>
<gene>
    <name evidence="1" type="ORF">MML48_9g00005984</name>
</gene>
<keyword evidence="2" id="KW-1185">Reference proteome</keyword>
<dbReference type="EMBL" id="CM043023">
    <property type="protein sequence ID" value="KAI4454508.1"/>
    <property type="molecule type" value="Genomic_DNA"/>
</dbReference>
<sequence>MKQGVVLVLLLLIFGNSQGNQYLKWRHGLPPIGEPQARARAPVLNTLTQRVDHFNPRDTRIFSMRYYSNDQFYIPGGPIFIMIGGEWDITPGYVQTGLMFDMAAEHNGCMFYTEHRYYGGTHPTEDHSSENLRYLSIDQSLADLAYFIEYQKEILPGADASKVVIVGGSYAGTMATWARIKYPHLIDAAWSSSGPLEATPDFYQYFEHIGGEIRRVDESCYNSIKEAMDEVAAALTTEEGVQTMSQLFNTCEPIDTTEPAISYFFSNFANPWAWAIQYAAGSSTIQDECDAFNSLGTTSLEKMVAYMRYFNMGWCISDLEYFLELYGYTGITGDAGRAWIYQCCSEFGWYQSGSGDQPFAYFSNEFFLEVCNRLYSIDNNILNVAVNRTNLFYGSVYPEVSRLVSVHGTLDPWMSIGVQSDINDEAPVIIVEDASHCADLGSISEFDTPQMVEAKTRIMALIRGWIS</sequence>